<keyword evidence="3 7" id="KW-0540">Nuclease</keyword>
<dbReference type="KEGG" id="cbot:ATE48_04070"/>
<dbReference type="InterPro" id="IPR000100">
    <property type="entry name" value="RNase_P"/>
</dbReference>
<comment type="function">
    <text evidence="1 7">RNaseP catalyzes the removal of the 5'-leader sequence from pre-tRNA to produce the mature 5'-terminus. It can also cleave other RNA substrates such as 4.5S RNA. The protein component plays an auxiliary but essential role in vivo by binding to the 5'-leader sequence and broadening the substrate specificity of the ribozyme.</text>
</comment>
<sequence>MTSGPSLQHLTKRAQFLFVRAGFRASRPGVLVEARRREEAGAIGVGFTASKKVGGAVERNRAKRRLREAARRLLPEHGLAGVDYVLVARQQTPSAPWPALLDDLGNALIRLRADLEGAKRAKAPKKSTESD</sequence>
<evidence type="ECO:0000256" key="2">
    <source>
        <dbReference type="ARBA" id="ARBA00022694"/>
    </source>
</evidence>
<dbReference type="PANTHER" id="PTHR33992:SF1">
    <property type="entry name" value="RIBONUCLEASE P PROTEIN COMPONENT"/>
    <property type="match status" value="1"/>
</dbReference>
<evidence type="ECO:0000256" key="6">
    <source>
        <dbReference type="ARBA" id="ARBA00022884"/>
    </source>
</evidence>
<dbReference type="AlphaFoldDB" id="A0A1B1AF13"/>
<dbReference type="SUPFAM" id="SSF54211">
    <property type="entry name" value="Ribosomal protein S5 domain 2-like"/>
    <property type="match status" value="1"/>
</dbReference>
<dbReference type="Pfam" id="PF00825">
    <property type="entry name" value="Ribonuclease_P"/>
    <property type="match status" value="1"/>
</dbReference>
<evidence type="ECO:0000256" key="1">
    <source>
        <dbReference type="ARBA" id="ARBA00002663"/>
    </source>
</evidence>
<gene>
    <name evidence="7" type="primary">rnpA</name>
    <name evidence="9" type="ORF">ATE48_04070</name>
</gene>
<comment type="subunit">
    <text evidence="7">Consists of a catalytic RNA component (M1 or rnpB) and a protein subunit.</text>
</comment>
<dbReference type="PROSITE" id="PS00648">
    <property type="entry name" value="RIBONUCLEASE_P"/>
    <property type="match status" value="1"/>
</dbReference>
<dbReference type="RefSeq" id="WP_066768062.1">
    <property type="nucleotide sequence ID" value="NZ_CP013244.1"/>
</dbReference>
<dbReference type="Proteomes" id="UP000092498">
    <property type="component" value="Chromosome"/>
</dbReference>
<evidence type="ECO:0000256" key="4">
    <source>
        <dbReference type="ARBA" id="ARBA00022759"/>
    </source>
</evidence>
<keyword evidence="10" id="KW-1185">Reference proteome</keyword>
<dbReference type="PANTHER" id="PTHR33992">
    <property type="entry name" value="RIBONUCLEASE P PROTEIN COMPONENT"/>
    <property type="match status" value="1"/>
</dbReference>
<dbReference type="InParanoid" id="A0A1B1AF13"/>
<dbReference type="InterPro" id="IPR020568">
    <property type="entry name" value="Ribosomal_Su5_D2-typ_SF"/>
</dbReference>
<dbReference type="Gene3D" id="3.30.230.10">
    <property type="match status" value="1"/>
</dbReference>
<dbReference type="NCBIfam" id="TIGR00188">
    <property type="entry name" value="rnpA"/>
    <property type="match status" value="1"/>
</dbReference>
<dbReference type="InterPro" id="IPR014721">
    <property type="entry name" value="Ribsml_uS5_D2-typ_fold_subgr"/>
</dbReference>
<dbReference type="GO" id="GO:0042781">
    <property type="term" value="F:3'-tRNA processing endoribonuclease activity"/>
    <property type="evidence" value="ECO:0007669"/>
    <property type="project" value="TreeGrafter"/>
</dbReference>
<evidence type="ECO:0000256" key="7">
    <source>
        <dbReference type="HAMAP-Rule" id="MF_00227"/>
    </source>
</evidence>
<keyword evidence="5 7" id="KW-0378">Hydrolase</keyword>
<name>A0A1B1AF13_9PROT</name>
<evidence type="ECO:0000313" key="10">
    <source>
        <dbReference type="Proteomes" id="UP000092498"/>
    </source>
</evidence>
<keyword evidence="2 7" id="KW-0819">tRNA processing</keyword>
<dbReference type="InterPro" id="IPR020539">
    <property type="entry name" value="RNase_P_CS"/>
</dbReference>
<organism evidence="9 10">
    <name type="scientific">Candidatus Viadribacter manganicus</name>
    <dbReference type="NCBI Taxonomy" id="1759059"/>
    <lineage>
        <taxon>Bacteria</taxon>
        <taxon>Pseudomonadati</taxon>
        <taxon>Pseudomonadota</taxon>
        <taxon>Alphaproteobacteria</taxon>
        <taxon>Hyphomonadales</taxon>
        <taxon>Hyphomonadaceae</taxon>
        <taxon>Candidatus Viadribacter</taxon>
    </lineage>
</organism>
<dbReference type="GO" id="GO:0001682">
    <property type="term" value="P:tRNA 5'-leader removal"/>
    <property type="evidence" value="ECO:0007669"/>
    <property type="project" value="UniProtKB-UniRule"/>
</dbReference>
<reference evidence="9 10" key="1">
    <citation type="submission" date="2015-11" db="EMBL/GenBank/DDBJ databases">
        <title>Whole-Genome Sequence of Candidatus Oderbacter manganicum from the National Park Lower Oder Valley, Germany.</title>
        <authorList>
            <person name="Braun B."/>
            <person name="Liere K."/>
            <person name="Szewzyk U."/>
        </authorList>
    </citation>
    <scope>NUCLEOTIDE SEQUENCE [LARGE SCALE GENOMIC DNA]</scope>
    <source>
        <strain evidence="9 10">OTSz_A_272</strain>
    </source>
</reference>
<accession>A0A1B1AF13</accession>
<evidence type="ECO:0000256" key="8">
    <source>
        <dbReference type="NCBIfam" id="TIGR00188"/>
    </source>
</evidence>
<comment type="similarity">
    <text evidence="7">Belongs to the RnpA family.</text>
</comment>
<evidence type="ECO:0000256" key="5">
    <source>
        <dbReference type="ARBA" id="ARBA00022801"/>
    </source>
</evidence>
<protein>
    <recommendedName>
        <fullName evidence="7 8">Ribonuclease P protein component</fullName>
        <shortName evidence="7">RNase P protein</shortName>
        <shortName evidence="7">RNaseP protein</shortName>
        <ecNumber evidence="7 8">3.1.26.5</ecNumber>
    </recommendedName>
    <alternativeName>
        <fullName evidence="7">Protein C5</fullName>
    </alternativeName>
</protein>
<dbReference type="OrthoDB" id="9810867at2"/>
<dbReference type="GO" id="GO:0004526">
    <property type="term" value="F:ribonuclease P activity"/>
    <property type="evidence" value="ECO:0007669"/>
    <property type="project" value="UniProtKB-UniRule"/>
</dbReference>
<dbReference type="GO" id="GO:0030677">
    <property type="term" value="C:ribonuclease P complex"/>
    <property type="evidence" value="ECO:0007669"/>
    <property type="project" value="TreeGrafter"/>
</dbReference>
<dbReference type="EC" id="3.1.26.5" evidence="7 8"/>
<dbReference type="HAMAP" id="MF_00227">
    <property type="entry name" value="RNase_P"/>
    <property type="match status" value="1"/>
</dbReference>
<evidence type="ECO:0000313" key="9">
    <source>
        <dbReference type="EMBL" id="ANP45149.1"/>
    </source>
</evidence>
<dbReference type="STRING" id="1759059.ATE48_04070"/>
<keyword evidence="4 7" id="KW-0255">Endonuclease</keyword>
<comment type="catalytic activity">
    <reaction evidence="7">
        <text>Endonucleolytic cleavage of RNA, removing 5'-extranucleotides from tRNA precursor.</text>
        <dbReference type="EC" id="3.1.26.5"/>
    </reaction>
</comment>
<evidence type="ECO:0000256" key="3">
    <source>
        <dbReference type="ARBA" id="ARBA00022722"/>
    </source>
</evidence>
<dbReference type="GO" id="GO:0000049">
    <property type="term" value="F:tRNA binding"/>
    <property type="evidence" value="ECO:0007669"/>
    <property type="project" value="UniProtKB-UniRule"/>
</dbReference>
<dbReference type="EMBL" id="CP013244">
    <property type="protein sequence ID" value="ANP45149.1"/>
    <property type="molecule type" value="Genomic_DNA"/>
</dbReference>
<keyword evidence="6 7" id="KW-0694">RNA-binding</keyword>
<proteinExistence type="inferred from homology"/>